<dbReference type="EMBL" id="CAAALY010255779">
    <property type="protein sequence ID" value="VEL37716.1"/>
    <property type="molecule type" value="Genomic_DNA"/>
</dbReference>
<evidence type="ECO:0000313" key="2">
    <source>
        <dbReference type="EMBL" id="VEL37716.1"/>
    </source>
</evidence>
<feature type="region of interest" description="Disordered" evidence="1">
    <location>
        <begin position="137"/>
        <end position="160"/>
    </location>
</feature>
<comment type="caution">
    <text evidence="2">The sequence shown here is derived from an EMBL/GenBank/DDBJ whole genome shotgun (WGS) entry which is preliminary data.</text>
</comment>
<keyword evidence="3" id="KW-1185">Reference proteome</keyword>
<evidence type="ECO:0000313" key="3">
    <source>
        <dbReference type="Proteomes" id="UP000784294"/>
    </source>
</evidence>
<gene>
    <name evidence="2" type="ORF">PXEA_LOCUS31156</name>
</gene>
<name>A0A3S5B1H5_9PLAT</name>
<sequence>MYISVYIRLPPWLSTSNLDNLAVYSSDKTSLPPRYGSLRLPADSQAVRSALSPDMAGLCGSTPISPALRLHTGYPTFGGARGVSFSAHSTPLAGQMRKSAPVKSGESLLPLGLPPAGGPGLDMYSIRAGPTSRLLVSSDGSTRYSAPGEALPDGGSDEARGKRVGLTVGEKGNLADVLGLSPASGSASGGANYGIYVNAEDLVAYKQVATPTAVTGANRNSRPTIV</sequence>
<accession>A0A3S5B1H5</accession>
<dbReference type="AlphaFoldDB" id="A0A3S5B1H5"/>
<protein>
    <submittedName>
        <fullName evidence="2">Uncharacterized protein</fullName>
    </submittedName>
</protein>
<proteinExistence type="predicted"/>
<reference evidence="2" key="1">
    <citation type="submission" date="2018-11" db="EMBL/GenBank/DDBJ databases">
        <authorList>
            <consortium name="Pathogen Informatics"/>
        </authorList>
    </citation>
    <scope>NUCLEOTIDE SEQUENCE</scope>
</reference>
<dbReference type="Proteomes" id="UP000784294">
    <property type="component" value="Unassembled WGS sequence"/>
</dbReference>
<organism evidence="2 3">
    <name type="scientific">Protopolystoma xenopodis</name>
    <dbReference type="NCBI Taxonomy" id="117903"/>
    <lineage>
        <taxon>Eukaryota</taxon>
        <taxon>Metazoa</taxon>
        <taxon>Spiralia</taxon>
        <taxon>Lophotrochozoa</taxon>
        <taxon>Platyhelminthes</taxon>
        <taxon>Monogenea</taxon>
        <taxon>Polyopisthocotylea</taxon>
        <taxon>Polystomatidea</taxon>
        <taxon>Polystomatidae</taxon>
        <taxon>Protopolystoma</taxon>
    </lineage>
</organism>
<evidence type="ECO:0000256" key="1">
    <source>
        <dbReference type="SAM" id="MobiDB-lite"/>
    </source>
</evidence>